<accession>W9S297</accession>
<feature type="domain" description="O-methyltransferase C-terminal" evidence="5">
    <location>
        <begin position="136"/>
        <end position="345"/>
    </location>
</feature>
<dbReference type="Gene3D" id="1.10.10.10">
    <property type="entry name" value="Winged helix-like DNA-binding domain superfamily/Winged helix DNA-binding domain"/>
    <property type="match status" value="1"/>
</dbReference>
<feature type="domain" description="O-methyltransferase dimerisation" evidence="6">
    <location>
        <begin position="26"/>
        <end position="112"/>
    </location>
</feature>
<dbReference type="STRING" id="981085.W9S297"/>
<dbReference type="OrthoDB" id="2410195at2759"/>
<evidence type="ECO:0000256" key="1">
    <source>
        <dbReference type="ARBA" id="ARBA00022603"/>
    </source>
</evidence>
<dbReference type="CDD" id="cd02440">
    <property type="entry name" value="AdoMet_MTases"/>
    <property type="match status" value="1"/>
</dbReference>
<dbReference type="InterPro" id="IPR036390">
    <property type="entry name" value="WH_DNA-bd_sf"/>
</dbReference>
<name>W9S297_9ROSA</name>
<dbReference type="GO" id="GO:0032259">
    <property type="term" value="P:methylation"/>
    <property type="evidence" value="ECO:0007669"/>
    <property type="project" value="UniProtKB-KW"/>
</dbReference>
<dbReference type="PROSITE" id="PS51683">
    <property type="entry name" value="SAM_OMT_II"/>
    <property type="match status" value="1"/>
</dbReference>
<dbReference type="Pfam" id="PF00891">
    <property type="entry name" value="Methyltransf_2"/>
    <property type="match status" value="1"/>
</dbReference>
<dbReference type="Proteomes" id="UP000030645">
    <property type="component" value="Unassembled WGS sequence"/>
</dbReference>
<dbReference type="GO" id="GO:0008757">
    <property type="term" value="F:S-adenosylmethionine-dependent methyltransferase activity"/>
    <property type="evidence" value="ECO:0007669"/>
    <property type="project" value="UniProtKB-ARBA"/>
</dbReference>
<dbReference type="SUPFAM" id="SSF46785">
    <property type="entry name" value="Winged helix' DNA-binding domain"/>
    <property type="match status" value="1"/>
</dbReference>
<dbReference type="SUPFAM" id="SSF53335">
    <property type="entry name" value="S-adenosyl-L-methionine-dependent methyltransferases"/>
    <property type="match status" value="1"/>
</dbReference>
<evidence type="ECO:0000256" key="2">
    <source>
        <dbReference type="ARBA" id="ARBA00022679"/>
    </source>
</evidence>
<dbReference type="InterPro" id="IPR029063">
    <property type="entry name" value="SAM-dependent_MTases_sf"/>
</dbReference>
<evidence type="ECO:0000313" key="8">
    <source>
        <dbReference type="Proteomes" id="UP000030645"/>
    </source>
</evidence>
<evidence type="ECO:0000259" key="6">
    <source>
        <dbReference type="Pfam" id="PF08100"/>
    </source>
</evidence>
<dbReference type="InterPro" id="IPR001077">
    <property type="entry name" value="COMT_C"/>
</dbReference>
<keyword evidence="3" id="KW-0949">S-adenosyl-L-methionine</keyword>
<dbReference type="FunFam" id="3.40.50.150:FF:000057">
    <property type="entry name" value="O-methyltransferase ZRP4"/>
    <property type="match status" value="1"/>
</dbReference>
<dbReference type="AlphaFoldDB" id="W9S297"/>
<dbReference type="FunFam" id="1.10.10.10:FF:000213">
    <property type="entry name" value="Coniferyl alcohol 9-O-methyltransferase"/>
    <property type="match status" value="1"/>
</dbReference>
<dbReference type="Gene3D" id="3.40.50.150">
    <property type="entry name" value="Vaccinia Virus protein VP39"/>
    <property type="match status" value="1"/>
</dbReference>
<keyword evidence="8" id="KW-1185">Reference proteome</keyword>
<dbReference type="eggNOG" id="KOG3178">
    <property type="taxonomic scope" value="Eukaryota"/>
</dbReference>
<evidence type="ECO:0000256" key="3">
    <source>
        <dbReference type="ARBA" id="ARBA00022691"/>
    </source>
</evidence>
<keyword evidence="1 7" id="KW-0489">Methyltransferase</keyword>
<evidence type="ECO:0000259" key="5">
    <source>
        <dbReference type="Pfam" id="PF00891"/>
    </source>
</evidence>
<dbReference type="PIRSF" id="PIRSF005739">
    <property type="entry name" value="O-mtase"/>
    <property type="match status" value="1"/>
</dbReference>
<evidence type="ECO:0000313" key="7">
    <source>
        <dbReference type="EMBL" id="EXC22153.1"/>
    </source>
</evidence>
<dbReference type="GO" id="GO:0046983">
    <property type="term" value="F:protein dimerization activity"/>
    <property type="evidence" value="ECO:0007669"/>
    <property type="project" value="InterPro"/>
</dbReference>
<gene>
    <name evidence="7" type="ORF">L484_016219</name>
</gene>
<dbReference type="EMBL" id="KE345966">
    <property type="protein sequence ID" value="EXC22153.1"/>
    <property type="molecule type" value="Genomic_DNA"/>
</dbReference>
<evidence type="ECO:0000256" key="4">
    <source>
        <dbReference type="PIRSR" id="PIRSR005739-1"/>
    </source>
</evidence>
<organism evidence="7 8">
    <name type="scientific">Morus notabilis</name>
    <dbReference type="NCBI Taxonomy" id="981085"/>
    <lineage>
        <taxon>Eukaryota</taxon>
        <taxon>Viridiplantae</taxon>
        <taxon>Streptophyta</taxon>
        <taxon>Embryophyta</taxon>
        <taxon>Tracheophyta</taxon>
        <taxon>Spermatophyta</taxon>
        <taxon>Magnoliopsida</taxon>
        <taxon>eudicotyledons</taxon>
        <taxon>Gunneridae</taxon>
        <taxon>Pentapetalae</taxon>
        <taxon>rosids</taxon>
        <taxon>fabids</taxon>
        <taxon>Rosales</taxon>
        <taxon>Moraceae</taxon>
        <taxon>Moreae</taxon>
        <taxon>Morus</taxon>
    </lineage>
</organism>
<dbReference type="KEGG" id="mnt:21399275"/>
<dbReference type="GO" id="GO:0009717">
    <property type="term" value="P:isoflavonoid biosynthetic process"/>
    <property type="evidence" value="ECO:0007669"/>
    <property type="project" value="UniProtKB-ARBA"/>
</dbReference>
<reference evidence="8" key="1">
    <citation type="submission" date="2013-01" db="EMBL/GenBank/DDBJ databases">
        <title>Draft Genome Sequence of a Mulberry Tree, Morus notabilis C.K. Schneid.</title>
        <authorList>
            <person name="He N."/>
            <person name="Zhao S."/>
        </authorList>
    </citation>
    <scope>NUCLEOTIDE SEQUENCE</scope>
</reference>
<dbReference type="GO" id="GO:0008171">
    <property type="term" value="F:O-methyltransferase activity"/>
    <property type="evidence" value="ECO:0007669"/>
    <property type="project" value="InterPro"/>
</dbReference>
<proteinExistence type="predicted"/>
<keyword evidence="2 7" id="KW-0808">Transferase</keyword>
<dbReference type="Pfam" id="PF08100">
    <property type="entry name" value="Dimerisation"/>
    <property type="match status" value="1"/>
</dbReference>
<dbReference type="InterPro" id="IPR012967">
    <property type="entry name" value="COMT_dimerisation"/>
</dbReference>
<protein>
    <submittedName>
        <fullName evidence="7">Tabersonine 16-O-methyltransferase</fullName>
    </submittedName>
</protein>
<sequence length="363" mass="40673">MAFSEEVMSSSELLQAHSLLWSTSVNYAKYVTVKCAIELGIPDIIHKHGKPITLSKLINALPIHPSKTHCICRIMRILVHSGFFSTGRQVEEEEEEEEESYSLTNASRLLLSEGSDFTKMKSFVLFHLLPEAAAPWHSMSTWLQSSDGSTFEHQKGKTFWDCLADEPSQNRLFNEAMANDSQLIAKLTLTECKDVFEGLTTLVDVGGGTGTMAKAIASTFPHIKCTVFDLPQVVANLEGNDNLNFIGGNMFSDTIPTADAILLKWILHDWNDEESLAILKKCREAILKNEKGGKVIVIETVIDSKNTDEITGIQLCNDMIMMVSFSGKERNLREWEKLFFSAGFSHYKINRKLGVRSLIELYP</sequence>
<feature type="active site" description="Proton acceptor" evidence="4">
    <location>
        <position position="268"/>
    </location>
</feature>
<dbReference type="PANTHER" id="PTHR11746">
    <property type="entry name" value="O-METHYLTRANSFERASE"/>
    <property type="match status" value="1"/>
</dbReference>
<dbReference type="InterPro" id="IPR016461">
    <property type="entry name" value="COMT-like"/>
</dbReference>
<dbReference type="InterPro" id="IPR036388">
    <property type="entry name" value="WH-like_DNA-bd_sf"/>
</dbReference>